<dbReference type="OrthoDB" id="543560at2"/>
<keyword evidence="2" id="KW-1185">Reference proteome</keyword>
<name>A0A1Y6D4E5_9GAMM</name>
<evidence type="ECO:0000313" key="2">
    <source>
        <dbReference type="Proteomes" id="UP000192923"/>
    </source>
</evidence>
<dbReference type="Pfam" id="PF12228">
    <property type="entry name" value="DUF3604"/>
    <property type="match status" value="2"/>
</dbReference>
<proteinExistence type="predicted"/>
<dbReference type="Proteomes" id="UP000192923">
    <property type="component" value="Unassembled WGS sequence"/>
</dbReference>
<dbReference type="InterPro" id="IPR022028">
    <property type="entry name" value="DUF3604"/>
</dbReference>
<dbReference type="STRING" id="1760988.SAMN02949497_2171"/>
<evidence type="ECO:0000313" key="1">
    <source>
        <dbReference type="EMBL" id="SMF94835.1"/>
    </source>
</evidence>
<protein>
    <submittedName>
        <fullName evidence="1">Uncharacterized protein</fullName>
    </submittedName>
</protein>
<accession>A0A1Y6D4E5</accession>
<reference evidence="1 2" key="1">
    <citation type="submission" date="2016-12" db="EMBL/GenBank/DDBJ databases">
        <authorList>
            <person name="Song W.-J."/>
            <person name="Kurnit D.M."/>
        </authorList>
    </citation>
    <scope>NUCLEOTIDE SEQUENCE [LARGE SCALE GENOMIC DNA]</scope>
    <source>
        <strain evidence="1 2">175</strain>
    </source>
</reference>
<organism evidence="1 2">
    <name type="scientific">Methylomagnum ishizawai</name>
    <dbReference type="NCBI Taxonomy" id="1760988"/>
    <lineage>
        <taxon>Bacteria</taxon>
        <taxon>Pseudomonadati</taxon>
        <taxon>Pseudomonadota</taxon>
        <taxon>Gammaproteobacteria</taxon>
        <taxon>Methylococcales</taxon>
        <taxon>Methylococcaceae</taxon>
        <taxon>Methylomagnum</taxon>
    </lineage>
</organism>
<gene>
    <name evidence="1" type="ORF">SAMN02949497_2171</name>
</gene>
<dbReference type="AlphaFoldDB" id="A0A1Y6D4E5"/>
<dbReference type="EMBL" id="FXAM01000001">
    <property type="protein sequence ID" value="SMF94835.1"/>
    <property type="molecule type" value="Genomic_DNA"/>
</dbReference>
<sequence>MDFAAVTDHSEHFGEMGVCNSADMNGRYSFECQLLRGFWWQPGLFPGSAQRSMATSAFNLLTLPNDGPSTFNTHLPMCVDGEANCFEGERRVWDEIQAAAEAYYDRSSECSFTTFIAYEMTSTPLGENWHRNVIFRNDKVVSRPITAIDLARKPNPDPNTTAPRQIVKGGPDIEKLWDGLRDQCLKAGTGCDVITIPHNYDQGVPMGGDLPKQRKLAPGQAPSFIAAAWMDDYIGTPLQQVQIIKGWVENGQTLEKVYTVAGNADNGASVDQPFQSVKIALLNQWVEKAVFLCRSVGRHQRRHGPQQNQGLT</sequence>